<proteinExistence type="predicted"/>
<evidence type="ECO:0000313" key="3">
    <source>
        <dbReference type="EMBL" id="KAK2859773.1"/>
    </source>
</evidence>
<accession>A0AA88NHP0</accession>
<gene>
    <name evidence="3" type="ORF">Q5P01_004393</name>
</gene>
<evidence type="ECO:0000256" key="2">
    <source>
        <dbReference type="ARBA" id="ARBA00022737"/>
    </source>
</evidence>
<dbReference type="SMART" id="SM00368">
    <property type="entry name" value="LRR_RI"/>
    <property type="match status" value="3"/>
</dbReference>
<reference evidence="3" key="1">
    <citation type="submission" date="2023-07" db="EMBL/GenBank/DDBJ databases">
        <title>Chromosome-level Genome Assembly of Striped Snakehead (Channa striata).</title>
        <authorList>
            <person name="Liu H."/>
        </authorList>
    </citation>
    <scope>NUCLEOTIDE SEQUENCE</scope>
    <source>
        <strain evidence="3">Gz</strain>
        <tissue evidence="3">Muscle</tissue>
    </source>
</reference>
<dbReference type="Pfam" id="PF13516">
    <property type="entry name" value="LRR_6"/>
    <property type="match status" value="2"/>
</dbReference>
<protein>
    <submittedName>
        <fullName evidence="3">Uncharacterized protein</fullName>
    </submittedName>
</protein>
<dbReference type="AlphaFoldDB" id="A0AA88NHP0"/>
<name>A0AA88NHP0_CHASR</name>
<dbReference type="PANTHER" id="PTHR24106">
    <property type="entry name" value="NACHT, LRR AND CARD DOMAINS-CONTAINING"/>
    <property type="match status" value="1"/>
</dbReference>
<sequence length="165" mass="18840">MYSHFLFRACSLSEVSCDSLVSALKSNPSYLRELDLSENKLRDSGVKRLYSFLALPLCRLETLRLSYCCLSTVSCYYLVSALKSNPSHLRELDLIGNNLKDSGLKQLSDLVECPSFRLETLRSSSWLSVNFCSSLMAWMKADFHWISTTVSLCLMSHRSHRWTCC</sequence>
<dbReference type="SUPFAM" id="SSF52047">
    <property type="entry name" value="RNI-like"/>
    <property type="match status" value="1"/>
</dbReference>
<keyword evidence="2" id="KW-0677">Repeat</keyword>
<dbReference type="InterPro" id="IPR051261">
    <property type="entry name" value="NLR"/>
</dbReference>
<dbReference type="Gene3D" id="3.80.10.10">
    <property type="entry name" value="Ribonuclease Inhibitor"/>
    <property type="match status" value="1"/>
</dbReference>
<comment type="caution">
    <text evidence="3">The sequence shown here is derived from an EMBL/GenBank/DDBJ whole genome shotgun (WGS) entry which is preliminary data.</text>
</comment>
<evidence type="ECO:0000256" key="1">
    <source>
        <dbReference type="ARBA" id="ARBA00022614"/>
    </source>
</evidence>
<dbReference type="InterPro" id="IPR001611">
    <property type="entry name" value="Leu-rich_rpt"/>
</dbReference>
<dbReference type="InterPro" id="IPR032675">
    <property type="entry name" value="LRR_dom_sf"/>
</dbReference>
<evidence type="ECO:0000313" key="4">
    <source>
        <dbReference type="Proteomes" id="UP001187415"/>
    </source>
</evidence>
<keyword evidence="1" id="KW-0433">Leucine-rich repeat</keyword>
<keyword evidence="4" id="KW-1185">Reference proteome</keyword>
<dbReference type="Proteomes" id="UP001187415">
    <property type="component" value="Unassembled WGS sequence"/>
</dbReference>
<organism evidence="3 4">
    <name type="scientific">Channa striata</name>
    <name type="common">Snakehead murrel</name>
    <name type="synonym">Ophicephalus striatus</name>
    <dbReference type="NCBI Taxonomy" id="64152"/>
    <lineage>
        <taxon>Eukaryota</taxon>
        <taxon>Metazoa</taxon>
        <taxon>Chordata</taxon>
        <taxon>Craniata</taxon>
        <taxon>Vertebrata</taxon>
        <taxon>Euteleostomi</taxon>
        <taxon>Actinopterygii</taxon>
        <taxon>Neopterygii</taxon>
        <taxon>Teleostei</taxon>
        <taxon>Neoteleostei</taxon>
        <taxon>Acanthomorphata</taxon>
        <taxon>Anabantaria</taxon>
        <taxon>Anabantiformes</taxon>
        <taxon>Channoidei</taxon>
        <taxon>Channidae</taxon>
        <taxon>Channa</taxon>
    </lineage>
</organism>
<dbReference type="EMBL" id="JAUPFM010000002">
    <property type="protein sequence ID" value="KAK2859773.1"/>
    <property type="molecule type" value="Genomic_DNA"/>
</dbReference>